<comment type="subcellular location">
    <subcellularLocation>
        <location evidence="1">Membrane</location>
        <topology evidence="1">Multi-pass membrane protein</topology>
    </subcellularLocation>
</comment>
<evidence type="ECO:0000256" key="5">
    <source>
        <dbReference type="SAM" id="Phobius"/>
    </source>
</evidence>
<organism evidence="6 7">
    <name type="scientific">Streptomyces canus</name>
    <dbReference type="NCBI Taxonomy" id="58343"/>
    <lineage>
        <taxon>Bacteria</taxon>
        <taxon>Bacillati</taxon>
        <taxon>Actinomycetota</taxon>
        <taxon>Actinomycetes</taxon>
        <taxon>Kitasatosporales</taxon>
        <taxon>Streptomycetaceae</taxon>
        <taxon>Streptomyces</taxon>
        <taxon>Streptomyces aurantiacus group</taxon>
    </lineage>
</organism>
<proteinExistence type="predicted"/>
<evidence type="ECO:0000256" key="2">
    <source>
        <dbReference type="ARBA" id="ARBA00022692"/>
    </source>
</evidence>
<evidence type="ECO:0000256" key="1">
    <source>
        <dbReference type="ARBA" id="ARBA00004141"/>
    </source>
</evidence>
<feature type="transmembrane region" description="Helical" evidence="5">
    <location>
        <begin position="24"/>
        <end position="43"/>
    </location>
</feature>
<evidence type="ECO:0000256" key="4">
    <source>
        <dbReference type="ARBA" id="ARBA00023136"/>
    </source>
</evidence>
<feature type="transmembrane region" description="Helical" evidence="5">
    <location>
        <begin position="95"/>
        <end position="112"/>
    </location>
</feature>
<dbReference type="InterPro" id="IPR032808">
    <property type="entry name" value="DoxX"/>
</dbReference>
<evidence type="ECO:0000256" key="3">
    <source>
        <dbReference type="ARBA" id="ARBA00022989"/>
    </source>
</evidence>
<dbReference type="RefSeq" id="WP_059203973.1">
    <property type="nucleotide sequence ID" value="NZ_KQ948656.1"/>
</dbReference>
<name>A0A101SIT2_9ACTN</name>
<comment type="caution">
    <text evidence="6">The sequence shown here is derived from an EMBL/GenBank/DDBJ whole genome shotgun (WGS) entry which is preliminary data.</text>
</comment>
<accession>A0A101SIT2</accession>
<feature type="transmembrane region" description="Helical" evidence="5">
    <location>
        <begin position="118"/>
        <end position="136"/>
    </location>
</feature>
<dbReference type="EMBL" id="LMWU01000001">
    <property type="protein sequence ID" value="KUN74438.1"/>
    <property type="molecule type" value="Genomic_DNA"/>
</dbReference>
<evidence type="ECO:0008006" key="8">
    <source>
        <dbReference type="Google" id="ProtNLM"/>
    </source>
</evidence>
<sequence>MTSATTRPTSPATPRRALLADPGYQAFVILRTAFTVAPILFGLDKFANLLVDWPAYLAPWINDLVPGSAQAAMYAVGVIEVVAGIAVGLAPRFGAWLVAGWLAGIIVNLLTIPDYYDIALRDFGLLLAAVALARLAERYHGKRQH</sequence>
<protein>
    <recommendedName>
        <fullName evidence="8">tRNA (5-methylaminomethyl-2-thiouridylate)-methyltransferase</fullName>
    </recommendedName>
</protein>
<evidence type="ECO:0000313" key="7">
    <source>
        <dbReference type="Proteomes" id="UP000053669"/>
    </source>
</evidence>
<dbReference type="Proteomes" id="UP000053669">
    <property type="component" value="Unassembled WGS sequence"/>
</dbReference>
<dbReference type="AlphaFoldDB" id="A0A101SIT2"/>
<keyword evidence="3 5" id="KW-1133">Transmembrane helix</keyword>
<reference evidence="6 7" key="1">
    <citation type="submission" date="2015-10" db="EMBL/GenBank/DDBJ databases">
        <title>Draft genome sequence of Streptomyces canus DSM 40017, type strain for the species Streptomyces canus.</title>
        <authorList>
            <person name="Ruckert C."/>
            <person name="Winkler A."/>
            <person name="Kalinowski J."/>
            <person name="Kampfer P."/>
            <person name="Glaeser S."/>
        </authorList>
    </citation>
    <scope>NUCLEOTIDE SEQUENCE [LARGE SCALE GENOMIC DNA]</scope>
    <source>
        <strain evidence="6 7">DSM 40017</strain>
    </source>
</reference>
<keyword evidence="4 5" id="KW-0472">Membrane</keyword>
<dbReference type="STRING" id="58343.AQJ46_02535"/>
<evidence type="ECO:0000313" key="6">
    <source>
        <dbReference type="EMBL" id="KUN74438.1"/>
    </source>
</evidence>
<dbReference type="GO" id="GO:0016020">
    <property type="term" value="C:membrane"/>
    <property type="evidence" value="ECO:0007669"/>
    <property type="project" value="UniProtKB-SubCell"/>
</dbReference>
<gene>
    <name evidence="6" type="ORF">AQJ46_02535</name>
</gene>
<feature type="transmembrane region" description="Helical" evidence="5">
    <location>
        <begin position="71"/>
        <end position="90"/>
    </location>
</feature>
<dbReference type="Pfam" id="PF07681">
    <property type="entry name" value="DoxX"/>
    <property type="match status" value="1"/>
</dbReference>
<keyword evidence="2 5" id="KW-0812">Transmembrane</keyword>